<dbReference type="GO" id="GO:0009909">
    <property type="term" value="P:regulation of flower development"/>
    <property type="evidence" value="ECO:0007669"/>
    <property type="project" value="InterPro"/>
</dbReference>
<dbReference type="PROSITE" id="PS51017">
    <property type="entry name" value="CCT"/>
    <property type="match status" value="1"/>
</dbReference>
<organism evidence="5 6">
    <name type="scientific">Liquidambar formosana</name>
    <name type="common">Formosan gum</name>
    <dbReference type="NCBI Taxonomy" id="63359"/>
    <lineage>
        <taxon>Eukaryota</taxon>
        <taxon>Viridiplantae</taxon>
        <taxon>Streptophyta</taxon>
        <taxon>Embryophyta</taxon>
        <taxon>Tracheophyta</taxon>
        <taxon>Spermatophyta</taxon>
        <taxon>Magnoliopsida</taxon>
        <taxon>eudicotyledons</taxon>
        <taxon>Gunneridae</taxon>
        <taxon>Pentapetalae</taxon>
        <taxon>Saxifragales</taxon>
        <taxon>Altingiaceae</taxon>
        <taxon>Liquidambar</taxon>
    </lineage>
</organism>
<comment type="subcellular location">
    <subcellularLocation>
        <location evidence="1 3">Nucleus</location>
    </subcellularLocation>
</comment>
<dbReference type="PANTHER" id="PTHR31319:SF110">
    <property type="entry name" value="CCT MOTIF FAMILY PROTEIN"/>
    <property type="match status" value="1"/>
</dbReference>
<evidence type="ECO:0000256" key="2">
    <source>
        <dbReference type="ARBA" id="ARBA00023242"/>
    </source>
</evidence>
<protein>
    <recommendedName>
        <fullName evidence="4">CCT domain-containing protein</fullName>
    </recommendedName>
</protein>
<keyword evidence="2 3" id="KW-0539">Nucleus</keyword>
<dbReference type="InterPro" id="IPR045281">
    <property type="entry name" value="CONSTANS-like"/>
</dbReference>
<accession>A0AAP0RFL9</accession>
<evidence type="ECO:0000313" key="5">
    <source>
        <dbReference type="EMBL" id="KAK9275848.1"/>
    </source>
</evidence>
<evidence type="ECO:0000256" key="1">
    <source>
        <dbReference type="ARBA" id="ARBA00004123"/>
    </source>
</evidence>
<name>A0AAP0RFL9_LIQFO</name>
<dbReference type="PANTHER" id="PTHR31319">
    <property type="entry name" value="ZINC FINGER PROTEIN CONSTANS-LIKE 4"/>
    <property type="match status" value="1"/>
</dbReference>
<reference evidence="5 6" key="1">
    <citation type="journal article" date="2024" name="Plant J.">
        <title>Genome sequences and population genomics reveal climatic adaptation and genomic divergence between two closely related sweetgum species.</title>
        <authorList>
            <person name="Xu W.Q."/>
            <person name="Ren C.Q."/>
            <person name="Zhang X.Y."/>
            <person name="Comes H.P."/>
            <person name="Liu X.H."/>
            <person name="Li Y.G."/>
            <person name="Kettle C.J."/>
            <person name="Jalonen R."/>
            <person name="Gaisberger H."/>
            <person name="Ma Y.Z."/>
            <person name="Qiu Y.X."/>
        </authorList>
    </citation>
    <scope>NUCLEOTIDE SEQUENCE [LARGE SCALE GENOMIC DNA]</scope>
    <source>
        <strain evidence="5">Hangzhou</strain>
    </source>
</reference>
<dbReference type="EMBL" id="JBBPBK010000011">
    <property type="protein sequence ID" value="KAK9275848.1"/>
    <property type="molecule type" value="Genomic_DNA"/>
</dbReference>
<dbReference type="Pfam" id="PF06203">
    <property type="entry name" value="CCT"/>
    <property type="match status" value="1"/>
</dbReference>
<proteinExistence type="predicted"/>
<dbReference type="InterPro" id="IPR010402">
    <property type="entry name" value="CCT_domain"/>
</dbReference>
<keyword evidence="6" id="KW-1185">Reference proteome</keyword>
<dbReference type="AlphaFoldDB" id="A0AAP0RFL9"/>
<dbReference type="Proteomes" id="UP001415857">
    <property type="component" value="Unassembled WGS sequence"/>
</dbReference>
<comment type="caution">
    <text evidence="5">The sequence shown here is derived from an EMBL/GenBank/DDBJ whole genome shotgun (WGS) entry which is preliminary data.</text>
</comment>
<feature type="domain" description="CCT" evidence="4">
    <location>
        <begin position="163"/>
        <end position="205"/>
    </location>
</feature>
<evidence type="ECO:0000259" key="4">
    <source>
        <dbReference type="PROSITE" id="PS51017"/>
    </source>
</evidence>
<dbReference type="GO" id="GO:0005634">
    <property type="term" value="C:nucleus"/>
    <property type="evidence" value="ECO:0007669"/>
    <property type="project" value="UniProtKB-SubCell"/>
</dbReference>
<dbReference type="GO" id="GO:0003700">
    <property type="term" value="F:DNA-binding transcription factor activity"/>
    <property type="evidence" value="ECO:0007669"/>
    <property type="project" value="TreeGrafter"/>
</dbReference>
<sequence length="257" mass="28881">MASIPQFFSDYTFPSDFCEFTAPVVAGGNDGCAMWGGEESFLPFFDDGTLNVVPSESDVMSSVSMTSYSEQSQVSSTDMAVPTLPDFNNTVGLCGIAGVQNFVGGYQLPSQVCEFGEDCGGFVSDLQQFYPAAAGDNWGIQNNPIPVIEESNIKVGRYSVEERKERILRYLKKRNQRNFSKTIKYACRKTLADKRVRVRGRFARNNELCEEEMVMKKNSPQEVKQLYYSDAVQIKHDDQDWLQEAMESLMYLPYIAG</sequence>
<gene>
    <name evidence="5" type="ORF">L1049_023121</name>
</gene>
<evidence type="ECO:0000256" key="3">
    <source>
        <dbReference type="PROSITE-ProRule" id="PRU00357"/>
    </source>
</evidence>
<evidence type="ECO:0000313" key="6">
    <source>
        <dbReference type="Proteomes" id="UP001415857"/>
    </source>
</evidence>